<comment type="caution">
    <text evidence="1">The sequence shown here is derived from an EMBL/GenBank/DDBJ whole genome shotgun (WGS) entry which is preliminary data.</text>
</comment>
<sequence>MGEHSKPDGMGYVRTALVWVAGHKKTILAFAAGVIAAVSAVKPDFPASAVMGALHALLGV</sequence>
<name>A0A367EFV1_9ACTN</name>
<keyword evidence="2" id="KW-1185">Reference proteome</keyword>
<gene>
    <name evidence="1" type="ORF">DQ392_18020</name>
</gene>
<reference evidence="1 2" key="1">
    <citation type="submission" date="2018-06" db="EMBL/GenBank/DDBJ databases">
        <title>Streptomyces reniochalinae sp. nov. and Streptomyces diacarnus sp. nov. from marine sponges.</title>
        <authorList>
            <person name="Li L."/>
        </authorList>
    </citation>
    <scope>NUCLEOTIDE SEQUENCE [LARGE SCALE GENOMIC DNA]</scope>
    <source>
        <strain evidence="1 2">LHW50302</strain>
    </source>
</reference>
<evidence type="ECO:0000313" key="2">
    <source>
        <dbReference type="Proteomes" id="UP000253507"/>
    </source>
</evidence>
<organism evidence="1 2">
    <name type="scientific">Streptomyces reniochalinae</name>
    <dbReference type="NCBI Taxonomy" id="2250578"/>
    <lineage>
        <taxon>Bacteria</taxon>
        <taxon>Bacillati</taxon>
        <taxon>Actinomycetota</taxon>
        <taxon>Actinomycetes</taxon>
        <taxon>Kitasatosporales</taxon>
        <taxon>Streptomycetaceae</taxon>
        <taxon>Streptomyces</taxon>
    </lineage>
</organism>
<dbReference type="AlphaFoldDB" id="A0A367EFV1"/>
<dbReference type="RefSeq" id="WP_114016671.1">
    <property type="nucleotide sequence ID" value="NZ_QOIM01000037.1"/>
</dbReference>
<dbReference type="Proteomes" id="UP000253507">
    <property type="component" value="Unassembled WGS sequence"/>
</dbReference>
<proteinExistence type="predicted"/>
<accession>A0A367EFV1</accession>
<dbReference type="EMBL" id="QOIM01000037">
    <property type="protein sequence ID" value="RCG16976.1"/>
    <property type="molecule type" value="Genomic_DNA"/>
</dbReference>
<protein>
    <submittedName>
        <fullName evidence="1">Uncharacterized protein</fullName>
    </submittedName>
</protein>
<evidence type="ECO:0000313" key="1">
    <source>
        <dbReference type="EMBL" id="RCG16976.1"/>
    </source>
</evidence>